<dbReference type="InterPro" id="IPR000209">
    <property type="entry name" value="Peptidase_S8/S53_dom"/>
</dbReference>
<dbReference type="KEGG" id="acad:UA74_23930"/>
<name>A0AAC9PTL4_9PSEU</name>
<feature type="active site" description="Charge relay system" evidence="5 6">
    <location>
        <position position="277"/>
    </location>
</feature>
<evidence type="ECO:0000256" key="2">
    <source>
        <dbReference type="ARBA" id="ARBA00022670"/>
    </source>
</evidence>
<evidence type="ECO:0000256" key="8">
    <source>
        <dbReference type="SAM" id="SignalP"/>
    </source>
</evidence>
<evidence type="ECO:0000256" key="7">
    <source>
        <dbReference type="RuleBase" id="RU003355"/>
    </source>
</evidence>
<keyword evidence="8" id="KW-0732">Signal</keyword>
<dbReference type="PROSITE" id="PS00137">
    <property type="entry name" value="SUBTILASE_HIS"/>
    <property type="match status" value="1"/>
</dbReference>
<feature type="active site" description="Charge relay system" evidence="5 6">
    <location>
        <position position="245"/>
    </location>
</feature>
<dbReference type="RefSeq" id="WP_075765530.1">
    <property type="nucleotide sequence ID" value="NZ_CP016076.1"/>
</dbReference>
<organism evidence="10 11">
    <name type="scientific">Actinoalloteichus fjordicus</name>
    <dbReference type="NCBI Taxonomy" id="1612552"/>
    <lineage>
        <taxon>Bacteria</taxon>
        <taxon>Bacillati</taxon>
        <taxon>Actinomycetota</taxon>
        <taxon>Actinomycetes</taxon>
        <taxon>Pseudonocardiales</taxon>
        <taxon>Pseudonocardiaceae</taxon>
        <taxon>Actinoalloteichus</taxon>
    </lineage>
</organism>
<evidence type="ECO:0000313" key="10">
    <source>
        <dbReference type="EMBL" id="APU16804.1"/>
    </source>
</evidence>
<dbReference type="InterPro" id="IPR013783">
    <property type="entry name" value="Ig-like_fold"/>
</dbReference>
<dbReference type="PROSITE" id="PS00138">
    <property type="entry name" value="SUBTILASE_SER"/>
    <property type="match status" value="1"/>
</dbReference>
<evidence type="ECO:0000256" key="1">
    <source>
        <dbReference type="ARBA" id="ARBA00011073"/>
    </source>
</evidence>
<feature type="signal peptide" evidence="8">
    <location>
        <begin position="1"/>
        <end position="28"/>
    </location>
</feature>
<dbReference type="SUPFAM" id="SSF52743">
    <property type="entry name" value="Subtilisin-like"/>
    <property type="match status" value="1"/>
</dbReference>
<dbReference type="Gene3D" id="3.40.50.200">
    <property type="entry name" value="Peptidase S8/S53 domain"/>
    <property type="match status" value="1"/>
</dbReference>
<dbReference type="Proteomes" id="UP000185511">
    <property type="component" value="Chromosome"/>
</dbReference>
<keyword evidence="2 6" id="KW-0645">Protease</keyword>
<keyword evidence="3 6" id="KW-0378">Hydrolase</keyword>
<dbReference type="InterPro" id="IPR036852">
    <property type="entry name" value="Peptidase_S8/S53_dom_sf"/>
</dbReference>
<dbReference type="PROSITE" id="PS00136">
    <property type="entry name" value="SUBTILASE_ASP"/>
    <property type="match status" value="1"/>
</dbReference>
<dbReference type="InterPro" id="IPR023828">
    <property type="entry name" value="Peptidase_S8_Ser-AS"/>
</dbReference>
<evidence type="ECO:0000313" key="11">
    <source>
        <dbReference type="Proteomes" id="UP000185511"/>
    </source>
</evidence>
<dbReference type="PANTHER" id="PTHR43806">
    <property type="entry name" value="PEPTIDASE S8"/>
    <property type="match status" value="1"/>
</dbReference>
<comment type="similarity">
    <text evidence="1 6 7">Belongs to the peptidase S8 family.</text>
</comment>
<dbReference type="InterPro" id="IPR022398">
    <property type="entry name" value="Peptidase_S8_His-AS"/>
</dbReference>
<keyword evidence="4 6" id="KW-0720">Serine protease</keyword>
<dbReference type="GO" id="GO:0006508">
    <property type="term" value="P:proteolysis"/>
    <property type="evidence" value="ECO:0007669"/>
    <property type="project" value="UniProtKB-KW"/>
</dbReference>
<accession>A0AAC9PTL4</accession>
<sequence>MHLGRSPRRLFAGIVCSAIAVSTLPAMAAAQPESSTTAISEPSITHAAVTLLTGDVVAIDSAGTGQPTVTIHPAPRTDIGVGFQTWHSDEGDTFVIPHDVAALVPDVLDLALFNVSGLIAAGYDDASRDTLPLILQGRDSGAVHTLNAAEVLPAVDSTLSLPVIDAVAAEVTKATAPELGDTLAALADGSGASDPAVSAATAIEKVWLDTAVDVAEWDRNLDQISAPTAWDTGLSGTGVSVAVLDTGVDIEHPDLTGVVTAAENFTAADSAADGHGHGTHVASVIAGSGAAADGARRGVAHGAQLLAGKVLGDDGRGQVSWLIEGMQWAVDQGADIVNLSLGTPAGDEDDPVAQALDRLAQESDTLFVVAAGNSGPDAGTVESPGIAAHALTVGAVDADDRLTGFSSTGPTRGSGRLKPEIVAPGSEIVGARAGGGTAEPYTAMSGTSQAAPHVAGAAALLRERHPHLGWAQLRSALVGTAVPVWGSRWQQGGGRIDLESAVTTSLVADVDTLDLGVLRAESSDPIRVDVTLTNLGEEPAELTVTDEIADADLVAVPAELVTVSPATVALAPGESTQVTVTLAQEGLGAGQFSGTVTVSGADGAMLHIPTGFLIEPERHELRVSVLDRRGEPLSGGVVEVLRGEDFVGGFFPAARLDEHGQAVLDVVPGHYSVMARVTTPARGGEAETLSVAGTAELLVEEDTEYVVDARRAERMRAMTVQGVPTTPLEGMLGYSRGDGSRSYTALMFPELSAFAGGQVFAQPTRPVTSGMFRTEGRWRLESQRRLGDRQEIYDLVSVEDHYPSPPSSVLTWRESLRLARVETVFEAPAEAEYLEYRSYHTPFGGTAIIWLHDLPVPGRRTELISVDPSVTWQQCVIDPAELTRRVCDRHDPAYREGEWRTSTWRSRLTPVTRSVWQGDAALVADIHFGNGAHGGLLEHEQLEETTLRLYRDEELVGERQSTYGHFFTSPEEASFRLELDATVADGVLPAGARTSTAWEFRSHGPTEDTMTGFSPALLDLDYRPDVDEFGRARSGRALPMSLRVDSSGPDRARPAMSRVRLWISTDGGRRWHEQLLLPGLDGARHTVIPALRLRNADAVSTRVAATAKDGRTIEQTVIDAVPLY</sequence>
<dbReference type="EMBL" id="CP016076">
    <property type="protein sequence ID" value="APU16804.1"/>
    <property type="molecule type" value="Genomic_DNA"/>
</dbReference>
<dbReference type="GO" id="GO:0004252">
    <property type="term" value="F:serine-type endopeptidase activity"/>
    <property type="evidence" value="ECO:0007669"/>
    <property type="project" value="UniProtKB-UniRule"/>
</dbReference>
<dbReference type="Pfam" id="PF00082">
    <property type="entry name" value="Peptidase_S8"/>
    <property type="match status" value="1"/>
</dbReference>
<proteinExistence type="inferred from homology"/>
<evidence type="ECO:0000259" key="9">
    <source>
        <dbReference type="Pfam" id="PF00082"/>
    </source>
</evidence>
<dbReference type="PANTHER" id="PTHR43806:SF11">
    <property type="entry name" value="CEREVISIN-RELATED"/>
    <property type="match status" value="1"/>
</dbReference>
<dbReference type="InterPro" id="IPR015500">
    <property type="entry name" value="Peptidase_S8_subtilisin-rel"/>
</dbReference>
<evidence type="ECO:0000256" key="4">
    <source>
        <dbReference type="ARBA" id="ARBA00022825"/>
    </source>
</evidence>
<dbReference type="PROSITE" id="PS51892">
    <property type="entry name" value="SUBTILASE"/>
    <property type="match status" value="1"/>
</dbReference>
<evidence type="ECO:0000256" key="6">
    <source>
        <dbReference type="PROSITE-ProRule" id="PRU01240"/>
    </source>
</evidence>
<dbReference type="AlphaFoldDB" id="A0AAC9PTL4"/>
<evidence type="ECO:0000256" key="5">
    <source>
        <dbReference type="PIRSR" id="PIRSR615500-1"/>
    </source>
</evidence>
<keyword evidence="11" id="KW-1185">Reference proteome</keyword>
<dbReference type="InterPro" id="IPR050131">
    <property type="entry name" value="Peptidase_S8_subtilisin-like"/>
</dbReference>
<feature type="domain" description="Peptidase S8/S53" evidence="9">
    <location>
        <begin position="236"/>
        <end position="481"/>
    </location>
</feature>
<dbReference type="Gene3D" id="2.60.40.10">
    <property type="entry name" value="Immunoglobulins"/>
    <property type="match status" value="1"/>
</dbReference>
<feature type="active site" description="Charge relay system" evidence="5 6">
    <location>
        <position position="448"/>
    </location>
</feature>
<protein>
    <submittedName>
        <fullName evidence="10">Subtilisin-like serine protease</fullName>
    </submittedName>
</protein>
<dbReference type="GO" id="GO:0005975">
    <property type="term" value="P:carbohydrate metabolic process"/>
    <property type="evidence" value="ECO:0007669"/>
    <property type="project" value="UniProtKB-ARBA"/>
</dbReference>
<feature type="chain" id="PRO_5041988063" evidence="8">
    <location>
        <begin position="29"/>
        <end position="1124"/>
    </location>
</feature>
<evidence type="ECO:0000256" key="3">
    <source>
        <dbReference type="ARBA" id="ARBA00022801"/>
    </source>
</evidence>
<gene>
    <name evidence="10" type="ORF">UA74_23930</name>
</gene>
<reference evidence="11" key="1">
    <citation type="submission" date="2016-06" db="EMBL/GenBank/DDBJ databases">
        <title>Complete genome sequence of Actinoalloteichus fjordicus DSM 46855 (=ADI127-17), type strain of the new species Actinoalloteichus fjordicus.</title>
        <authorList>
            <person name="Ruckert C."/>
            <person name="Nouioui I."/>
            <person name="Willmese J."/>
            <person name="van Wezel G."/>
            <person name="Klenk H.-P."/>
            <person name="Kalinowski J."/>
            <person name="Zotchev S.B."/>
        </authorList>
    </citation>
    <scope>NUCLEOTIDE SEQUENCE [LARGE SCALE GENOMIC DNA]</scope>
    <source>
        <strain evidence="11">ADI127-7</strain>
    </source>
</reference>
<dbReference type="InterPro" id="IPR023827">
    <property type="entry name" value="Peptidase_S8_Asp-AS"/>
</dbReference>
<dbReference type="PRINTS" id="PR00723">
    <property type="entry name" value="SUBTILISIN"/>
</dbReference>